<dbReference type="HOGENOM" id="CLU_502245_0_0_11"/>
<dbReference type="EMBL" id="CP004354">
    <property type="protein sequence ID" value="AGG65779.1"/>
    <property type="molecule type" value="Genomic_DNA"/>
</dbReference>
<keyword evidence="4" id="KW-1185">Reference proteome</keyword>
<keyword evidence="2" id="KW-0472">Membrane</keyword>
<dbReference type="Proteomes" id="UP000011760">
    <property type="component" value="Chromosome"/>
</dbReference>
<dbReference type="InterPro" id="IPR053180">
    <property type="entry name" value="Ca-binding_acidic-repeat"/>
</dbReference>
<evidence type="ECO:0000256" key="1">
    <source>
        <dbReference type="SAM" id="MobiDB-lite"/>
    </source>
</evidence>
<feature type="compositionally biased region" description="Acidic residues" evidence="1">
    <location>
        <begin position="110"/>
        <end position="122"/>
    </location>
</feature>
<dbReference type="Gene3D" id="3.90.182.10">
    <property type="entry name" value="Toxin - Anthrax Protective Antigen,domain 1"/>
    <property type="match status" value="1"/>
</dbReference>
<feature type="region of interest" description="Disordered" evidence="1">
    <location>
        <begin position="103"/>
        <end position="153"/>
    </location>
</feature>
<evidence type="ECO:0000313" key="3">
    <source>
        <dbReference type="EMBL" id="AGG65779.1"/>
    </source>
</evidence>
<dbReference type="KEGG" id="ccn:H924_01625"/>
<dbReference type="eggNOG" id="COG2885">
    <property type="taxonomic scope" value="Bacteria"/>
</dbReference>
<evidence type="ECO:0000256" key="2">
    <source>
        <dbReference type="SAM" id="Phobius"/>
    </source>
</evidence>
<dbReference type="PROSITE" id="PS00018">
    <property type="entry name" value="EF_HAND_1"/>
    <property type="match status" value="1"/>
</dbReference>
<feature type="transmembrane region" description="Helical" evidence="2">
    <location>
        <begin position="308"/>
        <end position="329"/>
    </location>
</feature>
<dbReference type="STRING" id="1121353.H924_01625"/>
<protein>
    <submittedName>
        <fullName evidence="3">von Willebrand factor type A</fullName>
    </submittedName>
</protein>
<dbReference type="PATRIC" id="fig|1121353.3.peg.338"/>
<dbReference type="InterPro" id="IPR018247">
    <property type="entry name" value="EF_Hand_1_Ca_BS"/>
</dbReference>
<keyword evidence="2" id="KW-1133">Transmembrane helix</keyword>
<dbReference type="OrthoDB" id="4428070at2"/>
<dbReference type="RefSeq" id="WP_015650233.1">
    <property type="nucleotide sequence ID" value="NC_020506.1"/>
</dbReference>
<dbReference type="PANTHER" id="PTHR37467:SF1">
    <property type="entry name" value="EXPORTED CALCIUM-BINDING GLYCOPROTEIN"/>
    <property type="match status" value="1"/>
</dbReference>
<dbReference type="PANTHER" id="PTHR37467">
    <property type="entry name" value="EXPORTED CALCIUM-BINDING GLYCOPROTEIN-RELATED"/>
    <property type="match status" value="1"/>
</dbReference>
<reference evidence="3 4" key="1">
    <citation type="submission" date="2013-02" db="EMBL/GenBank/DDBJ databases">
        <title>The complete genome sequence of Corynebacterium callunae DSM 20147.</title>
        <authorList>
            <person name="Ruckert C."/>
            <person name="Albersmeier A."/>
            <person name="Kalinowski J."/>
        </authorList>
    </citation>
    <scope>NUCLEOTIDE SEQUENCE [LARGE SCALE GENOMIC DNA]</scope>
    <source>
        <strain evidence="3 4">DSM 20147</strain>
    </source>
</reference>
<keyword evidence="2" id="KW-0812">Transmembrane</keyword>
<organism evidence="3 4">
    <name type="scientific">Corynebacterium callunae DSM 20147</name>
    <dbReference type="NCBI Taxonomy" id="1121353"/>
    <lineage>
        <taxon>Bacteria</taxon>
        <taxon>Bacillati</taxon>
        <taxon>Actinomycetota</taxon>
        <taxon>Actinomycetes</taxon>
        <taxon>Mycobacteriales</taxon>
        <taxon>Corynebacteriaceae</taxon>
        <taxon>Corynebacterium</taxon>
    </lineage>
</organism>
<gene>
    <name evidence="3" type="ORF">H924_01625</name>
</gene>
<evidence type="ECO:0000313" key="4">
    <source>
        <dbReference type="Proteomes" id="UP000011760"/>
    </source>
</evidence>
<feature type="transmembrane region" description="Helical" evidence="2">
    <location>
        <begin position="30"/>
        <end position="50"/>
    </location>
</feature>
<feature type="region of interest" description="Disordered" evidence="1">
    <location>
        <begin position="56"/>
        <end position="79"/>
    </location>
</feature>
<proteinExistence type="predicted"/>
<dbReference type="AlphaFoldDB" id="M1UJ13"/>
<feature type="transmembrane region" description="Helical" evidence="2">
    <location>
        <begin position="269"/>
        <end position="288"/>
    </location>
</feature>
<accession>M1UJ13</accession>
<sequence>MNDRGSAPANEVDERQVETPSANWLANKKVWIAALSAVLILVLILGLILIPRGSDDQEAMPESNSVEKSEGDTSVVLDSDGDGILDVVEVAGWKTEAGATYATDPKLADTDGDGLNDSEEAGAEVSEGVYKGVANPLKSDSDDDGLDDKTELAGGMTLDGRAFTLDPQRADTDADQLSDLDEVDYGTHPNLADTDGDGLDDFYELYVIGTDALSLDTDGDSYDDAFEDANRASRELDPQFPDVQVTKTEWATDVAQGVLFGDLMEKDTVPFFIGMLSVGALGFIPIIGGGLSSVADIRDAIAALVKQDYVTCGIALVGIIPFAGDAVALGKKVEKFIARAPHLAPQVAGVISRAPKFTDDTKEFLLKKVWGQSWDHLISEGSTKASLIRLSNDGRTNITFLSKIIKERPGHKKGRSVSPMKDGRDGEEWLKKNIQTKSGAVSSQKVLKTDGCVQVCNSSNRRFDVFADGIAHESKVGYTTLTESIKKQIESDAYLMKTGQIDGAQWHFFPSEIAQSGRLGPSEPLLDLLDQHGIKYTIHLPK</sequence>
<dbReference type="CDD" id="cd20742">
    <property type="entry name" value="FIX_vWA-like"/>
    <property type="match status" value="1"/>
</dbReference>
<name>M1UJ13_9CORY</name>